<protein>
    <recommendedName>
        <fullName evidence="3">SWIM-type domain-containing protein</fullName>
    </recommendedName>
</protein>
<reference evidence="1 2" key="1">
    <citation type="submission" date="2018-09" db="EMBL/GenBank/DDBJ databases">
        <title>Genomic investigation of the strawberry pathogen Phytophthora fragariae indicates pathogenicity is determined by transcriptional variation in three key races.</title>
        <authorList>
            <person name="Adams T.M."/>
            <person name="Armitage A.D."/>
            <person name="Sobczyk M.K."/>
            <person name="Bates H.J."/>
            <person name="Dunwell J.M."/>
            <person name="Nellist C.F."/>
            <person name="Harrison R.J."/>
        </authorList>
    </citation>
    <scope>NUCLEOTIDE SEQUENCE [LARGE SCALE GENOMIC DNA]</scope>
    <source>
        <strain evidence="1 2">NOV-77</strain>
    </source>
</reference>
<name>A0A6G0Q3E2_9STRA</name>
<proteinExistence type="predicted"/>
<comment type="caution">
    <text evidence="1">The sequence shown here is derived from an EMBL/GenBank/DDBJ whole genome shotgun (WGS) entry which is preliminary data.</text>
</comment>
<sequence length="142" mass="15794">MIREKLLYEDGRHQGDIASAGHIRVISYPAKRINVSPNNRSEEGIAVTAQMGVNYARMEFEGQPYGGWVVDATRMWCQCNYWFGFGVCVHVLFAQSTLEYLDCAGREILVTRGKQKKGAVDPLVRDGQRGGRPLGVGPALTY</sequence>
<accession>A0A6G0Q3E2</accession>
<evidence type="ECO:0008006" key="3">
    <source>
        <dbReference type="Google" id="ProtNLM"/>
    </source>
</evidence>
<organism evidence="1 2">
    <name type="scientific">Phytophthora fragariae</name>
    <dbReference type="NCBI Taxonomy" id="53985"/>
    <lineage>
        <taxon>Eukaryota</taxon>
        <taxon>Sar</taxon>
        <taxon>Stramenopiles</taxon>
        <taxon>Oomycota</taxon>
        <taxon>Peronosporomycetes</taxon>
        <taxon>Peronosporales</taxon>
        <taxon>Peronosporaceae</taxon>
        <taxon>Phytophthora</taxon>
    </lineage>
</organism>
<dbReference type="AlphaFoldDB" id="A0A6G0Q3E2"/>
<evidence type="ECO:0000313" key="1">
    <source>
        <dbReference type="EMBL" id="KAE9268222.1"/>
    </source>
</evidence>
<evidence type="ECO:0000313" key="2">
    <source>
        <dbReference type="Proteomes" id="UP000486351"/>
    </source>
</evidence>
<dbReference type="EMBL" id="QXFY01006625">
    <property type="protein sequence ID" value="KAE9268222.1"/>
    <property type="molecule type" value="Genomic_DNA"/>
</dbReference>
<dbReference type="Proteomes" id="UP000486351">
    <property type="component" value="Unassembled WGS sequence"/>
</dbReference>
<gene>
    <name evidence="1" type="ORF">PF008_g31174</name>
</gene>